<evidence type="ECO:0000313" key="1">
    <source>
        <dbReference type="EMBL" id="GBN13141.1"/>
    </source>
</evidence>
<sequence>ATPPPTFQELRNRITYACATVSPAILYNVQSRVQMCIVAERHHFEDDR</sequence>
<protein>
    <submittedName>
        <fullName evidence="1">Uncharacterized protein</fullName>
    </submittedName>
</protein>
<dbReference type="OrthoDB" id="90530at2759"/>
<dbReference type="AlphaFoldDB" id="A0A4Y2LED7"/>
<evidence type="ECO:0000313" key="2">
    <source>
        <dbReference type="Proteomes" id="UP000499080"/>
    </source>
</evidence>
<reference evidence="1 2" key="1">
    <citation type="journal article" date="2019" name="Sci. Rep.">
        <title>Orb-weaving spider Araneus ventricosus genome elucidates the spidroin gene catalogue.</title>
        <authorList>
            <person name="Kono N."/>
            <person name="Nakamura H."/>
            <person name="Ohtoshi R."/>
            <person name="Moran D.A.P."/>
            <person name="Shinohara A."/>
            <person name="Yoshida Y."/>
            <person name="Fujiwara M."/>
            <person name="Mori M."/>
            <person name="Tomita M."/>
            <person name="Arakawa K."/>
        </authorList>
    </citation>
    <scope>NUCLEOTIDE SEQUENCE [LARGE SCALE GENOMIC DNA]</scope>
</reference>
<accession>A0A4Y2LED7</accession>
<dbReference type="EMBL" id="BGPR01199168">
    <property type="protein sequence ID" value="GBN13141.1"/>
    <property type="molecule type" value="Genomic_DNA"/>
</dbReference>
<organism evidence="1 2">
    <name type="scientific">Araneus ventricosus</name>
    <name type="common">Orbweaver spider</name>
    <name type="synonym">Epeira ventricosa</name>
    <dbReference type="NCBI Taxonomy" id="182803"/>
    <lineage>
        <taxon>Eukaryota</taxon>
        <taxon>Metazoa</taxon>
        <taxon>Ecdysozoa</taxon>
        <taxon>Arthropoda</taxon>
        <taxon>Chelicerata</taxon>
        <taxon>Arachnida</taxon>
        <taxon>Araneae</taxon>
        <taxon>Araneomorphae</taxon>
        <taxon>Entelegynae</taxon>
        <taxon>Araneoidea</taxon>
        <taxon>Araneidae</taxon>
        <taxon>Araneus</taxon>
    </lineage>
</organism>
<name>A0A4Y2LED7_ARAVE</name>
<gene>
    <name evidence="1" type="ORF">AVEN_261436_1</name>
</gene>
<comment type="caution">
    <text evidence="1">The sequence shown here is derived from an EMBL/GenBank/DDBJ whole genome shotgun (WGS) entry which is preliminary data.</text>
</comment>
<keyword evidence="2" id="KW-1185">Reference proteome</keyword>
<proteinExistence type="predicted"/>
<feature type="non-terminal residue" evidence="1">
    <location>
        <position position="1"/>
    </location>
</feature>
<dbReference type="Proteomes" id="UP000499080">
    <property type="component" value="Unassembled WGS sequence"/>
</dbReference>